<dbReference type="AlphaFoldDB" id="A0A6A5TPL5"/>
<comment type="subcellular location">
    <subcellularLocation>
        <location evidence="3">Mitochondrion inner membrane</location>
    </subcellularLocation>
</comment>
<dbReference type="InterPro" id="IPR013892">
    <property type="entry name" value="Cyt_c_biogenesis_Cmc1-like"/>
</dbReference>
<accession>A0A6A5TPL5</accession>
<evidence type="ECO:0000256" key="2">
    <source>
        <dbReference type="ARBA" id="ARBA00023157"/>
    </source>
</evidence>
<evidence type="ECO:0000313" key="6">
    <source>
        <dbReference type="Proteomes" id="UP000800035"/>
    </source>
</evidence>
<keyword evidence="3" id="KW-0999">Mitochondrion inner membrane</keyword>
<feature type="region of interest" description="Disordered" evidence="4">
    <location>
        <begin position="1"/>
        <end position="29"/>
    </location>
</feature>
<comment type="similarity">
    <text evidence="1 3">Belongs to the CMC family.</text>
</comment>
<dbReference type="Proteomes" id="UP000800035">
    <property type="component" value="Unassembled WGS sequence"/>
</dbReference>
<gene>
    <name evidence="5" type="ORF">CC80DRAFT_493757</name>
</gene>
<feature type="region of interest" description="Disordered" evidence="4">
    <location>
        <begin position="131"/>
        <end position="151"/>
    </location>
</feature>
<evidence type="ECO:0000256" key="3">
    <source>
        <dbReference type="RuleBase" id="RU364104"/>
    </source>
</evidence>
<dbReference type="OrthoDB" id="6224010at2759"/>
<keyword evidence="3" id="KW-0496">Mitochondrion</keyword>
<organism evidence="5 6">
    <name type="scientific">Byssothecium circinans</name>
    <dbReference type="NCBI Taxonomy" id="147558"/>
    <lineage>
        <taxon>Eukaryota</taxon>
        <taxon>Fungi</taxon>
        <taxon>Dikarya</taxon>
        <taxon>Ascomycota</taxon>
        <taxon>Pezizomycotina</taxon>
        <taxon>Dothideomycetes</taxon>
        <taxon>Pleosporomycetidae</taxon>
        <taxon>Pleosporales</taxon>
        <taxon>Massarineae</taxon>
        <taxon>Massarinaceae</taxon>
        <taxon>Byssothecium</taxon>
    </lineage>
</organism>
<dbReference type="PANTHER" id="PTHR22977:SF5">
    <property type="entry name" value="COX ASSEMBLY MITOCHONDRIAL PROTEIN HOMOLOG"/>
    <property type="match status" value="1"/>
</dbReference>
<dbReference type="GO" id="GO:0005743">
    <property type="term" value="C:mitochondrial inner membrane"/>
    <property type="evidence" value="ECO:0007669"/>
    <property type="project" value="UniProtKB-SubCell"/>
</dbReference>
<proteinExistence type="inferred from homology"/>
<keyword evidence="3" id="KW-0143">Chaperone</keyword>
<sequence>MTAPIDPNLPTGVPGKRLPSNPTPLSAPQEQQVRDLYYKNVRSKCADEIAAFAACATGRTFTMVWACRTQKLAMNSCMMKYQGQDEMDKARAEWFALAGERREKKRELARQIEEGRRKHKEWWNLDEHGKLQGKRAETAEEKRVREEREGR</sequence>
<evidence type="ECO:0000256" key="1">
    <source>
        <dbReference type="ARBA" id="ARBA00007347"/>
    </source>
</evidence>
<dbReference type="Pfam" id="PF08583">
    <property type="entry name" value="Cmc1"/>
    <property type="match status" value="1"/>
</dbReference>
<comment type="function">
    <text evidence="3">Required for mitochondrial cytochrome c oxidase (COX) assembly and respiration.</text>
</comment>
<dbReference type="EMBL" id="ML976998">
    <property type="protein sequence ID" value="KAF1954635.1"/>
    <property type="molecule type" value="Genomic_DNA"/>
</dbReference>
<reference evidence="5" key="1">
    <citation type="journal article" date="2020" name="Stud. Mycol.">
        <title>101 Dothideomycetes genomes: a test case for predicting lifestyles and emergence of pathogens.</title>
        <authorList>
            <person name="Haridas S."/>
            <person name="Albert R."/>
            <person name="Binder M."/>
            <person name="Bloem J."/>
            <person name="Labutti K."/>
            <person name="Salamov A."/>
            <person name="Andreopoulos B."/>
            <person name="Baker S."/>
            <person name="Barry K."/>
            <person name="Bills G."/>
            <person name="Bluhm B."/>
            <person name="Cannon C."/>
            <person name="Castanera R."/>
            <person name="Culley D."/>
            <person name="Daum C."/>
            <person name="Ezra D."/>
            <person name="Gonzalez J."/>
            <person name="Henrissat B."/>
            <person name="Kuo A."/>
            <person name="Liang C."/>
            <person name="Lipzen A."/>
            <person name="Lutzoni F."/>
            <person name="Magnuson J."/>
            <person name="Mondo S."/>
            <person name="Nolan M."/>
            <person name="Ohm R."/>
            <person name="Pangilinan J."/>
            <person name="Park H.-J."/>
            <person name="Ramirez L."/>
            <person name="Alfaro M."/>
            <person name="Sun H."/>
            <person name="Tritt A."/>
            <person name="Yoshinaga Y."/>
            <person name="Zwiers L.-H."/>
            <person name="Turgeon B."/>
            <person name="Goodwin S."/>
            <person name="Spatafora J."/>
            <person name="Crous P."/>
            <person name="Grigoriev I."/>
        </authorList>
    </citation>
    <scope>NUCLEOTIDE SEQUENCE</scope>
    <source>
        <strain evidence="5">CBS 675.92</strain>
    </source>
</reference>
<dbReference type="PANTHER" id="PTHR22977">
    <property type="entry name" value="COX ASSEMBLY MITOCHONDRIAL PROTEIN"/>
    <property type="match status" value="1"/>
</dbReference>
<evidence type="ECO:0000313" key="5">
    <source>
        <dbReference type="EMBL" id="KAF1954635.1"/>
    </source>
</evidence>
<name>A0A6A5TPL5_9PLEO</name>
<keyword evidence="2" id="KW-1015">Disulfide bond</keyword>
<protein>
    <recommendedName>
        <fullName evidence="3">COX assembly mitochondrial protein</fullName>
    </recommendedName>
</protein>
<keyword evidence="6" id="KW-1185">Reference proteome</keyword>
<keyword evidence="3" id="KW-0472">Membrane</keyword>
<evidence type="ECO:0000256" key="4">
    <source>
        <dbReference type="SAM" id="MobiDB-lite"/>
    </source>
</evidence>